<keyword evidence="2" id="KW-1185">Reference proteome</keyword>
<dbReference type="EMBL" id="CP107551">
    <property type="protein sequence ID" value="UYP17471.1"/>
    <property type="molecule type" value="Genomic_DNA"/>
</dbReference>
<proteinExistence type="predicted"/>
<reference evidence="1" key="1">
    <citation type="submission" date="2022-10" db="EMBL/GenBank/DDBJ databases">
        <title>Rhodococcus ferula Z13 complete genome.</title>
        <authorList>
            <person name="Long X."/>
            <person name="Zang M."/>
        </authorList>
    </citation>
    <scope>NUCLEOTIDE SEQUENCE</scope>
    <source>
        <strain evidence="1">Z13</strain>
    </source>
</reference>
<dbReference type="Proteomes" id="UP001156484">
    <property type="component" value="Chromosome"/>
</dbReference>
<accession>A0ACD4DBT3</accession>
<gene>
    <name evidence="1" type="ORF">OED52_12235</name>
</gene>
<evidence type="ECO:0000313" key="2">
    <source>
        <dbReference type="Proteomes" id="UP001156484"/>
    </source>
</evidence>
<name>A0ACD4DBT3_9NOCA</name>
<organism evidence="1 2">
    <name type="scientific">Rhodococcus sacchari</name>
    <dbReference type="NCBI Taxonomy" id="2962047"/>
    <lineage>
        <taxon>Bacteria</taxon>
        <taxon>Bacillati</taxon>
        <taxon>Actinomycetota</taxon>
        <taxon>Actinomycetes</taxon>
        <taxon>Mycobacteriales</taxon>
        <taxon>Nocardiaceae</taxon>
        <taxon>Rhodococcus</taxon>
    </lineage>
</organism>
<evidence type="ECO:0000313" key="1">
    <source>
        <dbReference type="EMBL" id="UYP17471.1"/>
    </source>
</evidence>
<protein>
    <submittedName>
        <fullName evidence="1">SAV_6107 family HEPN domain-containing protein</fullName>
    </submittedName>
</protein>
<sequence>MTNGRTASRGPRRTSPALGPAACMGRGLLTRAATLLGKADDLLSDAAGADSPGERFRLAYLAALRGAGAVVAAVELRTGRAVSRRPATRNAWALMARADDSFAVWADFFADRSSTRAAVEAGVSRAVDADEAGAFYDEVGHFLHDVEGFLDAETGTSAEVGTGA</sequence>